<dbReference type="PANTHER" id="PTHR34822:SF1">
    <property type="entry name" value="GRPB FAMILY PROTEIN"/>
    <property type="match status" value="1"/>
</dbReference>
<name>A0A380GMZ7_9STAP</name>
<dbReference type="SUPFAM" id="SSF81301">
    <property type="entry name" value="Nucleotidyltransferase"/>
    <property type="match status" value="1"/>
</dbReference>
<evidence type="ECO:0000313" key="2">
    <source>
        <dbReference type="Proteomes" id="UP000254412"/>
    </source>
</evidence>
<dbReference type="InterPro" id="IPR007344">
    <property type="entry name" value="GrpB/CoaE"/>
</dbReference>
<dbReference type="RefSeq" id="WP_170006914.1">
    <property type="nucleotide sequence ID" value="NZ_BMCF01000008.1"/>
</dbReference>
<dbReference type="InterPro" id="IPR043519">
    <property type="entry name" value="NT_sf"/>
</dbReference>
<dbReference type="EMBL" id="UHDS01000001">
    <property type="protein sequence ID" value="SUM55831.1"/>
    <property type="molecule type" value="Genomic_DNA"/>
</dbReference>
<proteinExistence type="predicted"/>
<organism evidence="1 2">
    <name type="scientific">Staphylococcus nepalensis</name>
    <dbReference type="NCBI Taxonomy" id="214473"/>
    <lineage>
        <taxon>Bacteria</taxon>
        <taxon>Bacillati</taxon>
        <taxon>Bacillota</taxon>
        <taxon>Bacilli</taxon>
        <taxon>Bacillales</taxon>
        <taxon>Staphylococcaceae</taxon>
        <taxon>Staphylococcus</taxon>
    </lineage>
</organism>
<protein>
    <submittedName>
        <fullName evidence="1">Putative GrpB family protein</fullName>
    </submittedName>
</protein>
<gene>
    <name evidence="1" type="ORF">NCTC13834_02206</name>
</gene>
<accession>A0A380GMZ7</accession>
<evidence type="ECO:0000313" key="1">
    <source>
        <dbReference type="EMBL" id="SUM55831.1"/>
    </source>
</evidence>
<dbReference type="PANTHER" id="PTHR34822">
    <property type="entry name" value="GRPB DOMAIN PROTEIN (AFU_ORTHOLOGUE AFUA_1G01530)"/>
    <property type="match status" value="1"/>
</dbReference>
<sequence>MHSDVQPFIKDDVQQNFIKQYEALSHKLFNLLDTPIRSTHHIGETSHFNYPTEPILDILAGVNHLHDITSLGEKRLIYEGFYRLHHPYNKKVIMAKFNNLIDLKQTVRLHIIQKHSNLYDDYLKTNDFL</sequence>
<reference evidence="1 2" key="1">
    <citation type="submission" date="2018-06" db="EMBL/GenBank/DDBJ databases">
        <authorList>
            <consortium name="Pathogen Informatics"/>
            <person name="Doyle S."/>
        </authorList>
    </citation>
    <scope>NUCLEOTIDE SEQUENCE [LARGE SCALE GENOMIC DNA]</scope>
    <source>
        <strain evidence="1 2">NCTC13834</strain>
    </source>
</reference>
<dbReference type="Gene3D" id="3.30.460.10">
    <property type="entry name" value="Beta Polymerase, domain 2"/>
    <property type="match status" value="1"/>
</dbReference>
<dbReference type="Pfam" id="PF04229">
    <property type="entry name" value="GrpB"/>
    <property type="match status" value="1"/>
</dbReference>
<dbReference type="AlphaFoldDB" id="A0A380GMZ7"/>
<dbReference type="Proteomes" id="UP000254412">
    <property type="component" value="Unassembled WGS sequence"/>
</dbReference>